<sequence length="148" mass="16610">MEADQTVLCQLLAVDLSDYCYRVCSRCERVLSSSSSLCKFCKSNEPKLLYRVLMSVVTDTSVKTVICFDRAATVLFGCSADEFFHFTKLNPKASASMVNQVFDGEMFRMTLSRPKNLNAQHMRVTSVVPLRSGFQPAIVTLRQLCSTK</sequence>
<dbReference type="OrthoDB" id="1922776at2759"/>
<gene>
    <name evidence="3" type="primary">LOC108812280</name>
</gene>
<feature type="domain" description="Replication factor A C-terminal" evidence="1">
    <location>
        <begin position="8"/>
        <end position="125"/>
    </location>
</feature>
<dbReference type="InterPro" id="IPR012340">
    <property type="entry name" value="NA-bd_OB-fold"/>
</dbReference>
<dbReference type="KEGG" id="rsz:108812280"/>
<protein>
    <submittedName>
        <fullName evidence="3">Uncharacterized protein LOC108812280</fullName>
    </submittedName>
</protein>
<name>A0A6J0JZ37_RAPSA</name>
<dbReference type="AlphaFoldDB" id="A0A6J0JZ37"/>
<dbReference type="Gene3D" id="2.40.50.140">
    <property type="entry name" value="Nucleic acid-binding proteins"/>
    <property type="match status" value="1"/>
</dbReference>
<evidence type="ECO:0000259" key="1">
    <source>
        <dbReference type="Pfam" id="PF08646"/>
    </source>
</evidence>
<keyword evidence="2" id="KW-1185">Reference proteome</keyword>
<reference evidence="2" key="1">
    <citation type="journal article" date="2019" name="Database">
        <title>The radish genome database (RadishGD): an integrated information resource for radish genomics.</title>
        <authorList>
            <person name="Yu H.J."/>
            <person name="Baek S."/>
            <person name="Lee Y.J."/>
            <person name="Cho A."/>
            <person name="Mun J.H."/>
        </authorList>
    </citation>
    <scope>NUCLEOTIDE SEQUENCE [LARGE SCALE GENOMIC DNA]</scope>
    <source>
        <strain evidence="2">cv. WK10039</strain>
    </source>
</reference>
<reference evidence="3" key="2">
    <citation type="submission" date="2025-08" db="UniProtKB">
        <authorList>
            <consortium name="RefSeq"/>
        </authorList>
    </citation>
    <scope>IDENTIFICATION</scope>
    <source>
        <tissue evidence="3">Leaf</tissue>
    </source>
</reference>
<dbReference type="SUPFAM" id="SSF50249">
    <property type="entry name" value="Nucleic acid-binding proteins"/>
    <property type="match status" value="1"/>
</dbReference>
<dbReference type="InterPro" id="IPR013955">
    <property type="entry name" value="Rep_factor-A_C"/>
</dbReference>
<accession>A0A6J0JZ37</accession>
<dbReference type="RefSeq" id="XP_018440004.1">
    <property type="nucleotide sequence ID" value="XM_018584502.2"/>
</dbReference>
<dbReference type="Proteomes" id="UP000504610">
    <property type="component" value="Chromosome 6"/>
</dbReference>
<proteinExistence type="predicted"/>
<dbReference type="GeneID" id="108812280"/>
<dbReference type="Pfam" id="PF08646">
    <property type="entry name" value="Rep_fac-A_C"/>
    <property type="match status" value="1"/>
</dbReference>
<organism evidence="2 3">
    <name type="scientific">Raphanus sativus</name>
    <name type="common">Radish</name>
    <name type="synonym">Raphanus raphanistrum var. sativus</name>
    <dbReference type="NCBI Taxonomy" id="3726"/>
    <lineage>
        <taxon>Eukaryota</taxon>
        <taxon>Viridiplantae</taxon>
        <taxon>Streptophyta</taxon>
        <taxon>Embryophyta</taxon>
        <taxon>Tracheophyta</taxon>
        <taxon>Spermatophyta</taxon>
        <taxon>Magnoliopsida</taxon>
        <taxon>eudicotyledons</taxon>
        <taxon>Gunneridae</taxon>
        <taxon>Pentapetalae</taxon>
        <taxon>rosids</taxon>
        <taxon>malvids</taxon>
        <taxon>Brassicales</taxon>
        <taxon>Brassicaceae</taxon>
        <taxon>Brassiceae</taxon>
        <taxon>Raphanus</taxon>
    </lineage>
</organism>
<evidence type="ECO:0000313" key="3">
    <source>
        <dbReference type="RefSeq" id="XP_018440004.1"/>
    </source>
</evidence>
<evidence type="ECO:0000313" key="2">
    <source>
        <dbReference type="Proteomes" id="UP000504610"/>
    </source>
</evidence>